<keyword evidence="5 7" id="KW-0413">Isomerase</keyword>
<dbReference type="GO" id="GO:0008881">
    <property type="term" value="F:glutamate racemase activity"/>
    <property type="evidence" value="ECO:0007669"/>
    <property type="project" value="UniProtKB-UniRule"/>
</dbReference>
<dbReference type="GO" id="GO:0071555">
    <property type="term" value="P:cell wall organization"/>
    <property type="evidence" value="ECO:0007669"/>
    <property type="project" value="UniProtKB-KW"/>
</dbReference>
<dbReference type="SUPFAM" id="SSF53681">
    <property type="entry name" value="Aspartate/glutamate racemase"/>
    <property type="match status" value="2"/>
</dbReference>
<evidence type="ECO:0000256" key="5">
    <source>
        <dbReference type="ARBA" id="ARBA00023235"/>
    </source>
</evidence>
<dbReference type="InterPro" id="IPR033134">
    <property type="entry name" value="Asp/Glu_racemase_AS_2"/>
</dbReference>
<feature type="binding site" evidence="7">
    <location>
        <begin position="30"/>
        <end position="31"/>
    </location>
    <ligand>
        <name>substrate</name>
    </ligand>
</feature>
<dbReference type="PROSITE" id="PS00924">
    <property type="entry name" value="ASP_GLU_RACEMASE_2"/>
    <property type="match status" value="1"/>
</dbReference>
<evidence type="ECO:0000256" key="2">
    <source>
        <dbReference type="ARBA" id="ARBA00013090"/>
    </source>
</evidence>
<dbReference type="InterPro" id="IPR018187">
    <property type="entry name" value="Asp/Glu_racemase_AS_1"/>
</dbReference>
<feature type="active site" description="Proton donor/acceptor" evidence="7">
    <location>
        <position position="202"/>
    </location>
</feature>
<sequence length="282" mass="30943">MIYNLQRLIRAKKCFVEVIIRNPRAIGIFDSGAGGLSVLKAVNQVMPSENIIYVADTLHSPYGTRSQGFIESRVLEIAEFLVKQNVKAIVVACNTATAAAINHIRNLYPIPIIGLEPAIKPALEMTKVKTIGVLATQATLESEKYLNLKSQLQGDNQIIEKASSYFVELVEAAKSIDKQEEARIADELAGFIGQVDCLVLGCTHYPFLTTTIRKIVGEKVKIFESALPVANELARRIKDQQNASGSGEIQYYSSDPELAKITFNNLLEQEVAVSLFDGNAKS</sequence>
<dbReference type="OrthoDB" id="9801055at2"/>
<dbReference type="EMBL" id="VIKR01000003">
    <property type="protein sequence ID" value="TQV74079.1"/>
    <property type="molecule type" value="Genomic_DNA"/>
</dbReference>
<dbReference type="UniPathway" id="UPA00219"/>
<evidence type="ECO:0000256" key="7">
    <source>
        <dbReference type="HAMAP-Rule" id="MF_00258"/>
    </source>
</evidence>
<dbReference type="NCBIfam" id="TIGR00067">
    <property type="entry name" value="glut_race"/>
    <property type="match status" value="1"/>
</dbReference>
<reference evidence="8 9" key="1">
    <citation type="submission" date="2019-06" db="EMBL/GenBank/DDBJ databases">
        <title>Draft genome of Aliikangiella marina GYP-15.</title>
        <authorList>
            <person name="Wang G."/>
        </authorList>
    </citation>
    <scope>NUCLEOTIDE SEQUENCE [LARGE SCALE GENOMIC DNA]</scope>
    <source>
        <strain evidence="8 9">GYP-15</strain>
    </source>
</reference>
<keyword evidence="6 7" id="KW-0961">Cell wall biogenesis/degradation</keyword>
<dbReference type="RefSeq" id="WP_142942787.1">
    <property type="nucleotide sequence ID" value="NZ_VIKR01000003.1"/>
</dbReference>
<dbReference type="FunFam" id="3.40.50.1860:FF:000001">
    <property type="entry name" value="Glutamate racemase"/>
    <property type="match status" value="1"/>
</dbReference>
<evidence type="ECO:0000256" key="1">
    <source>
        <dbReference type="ARBA" id="ARBA00001602"/>
    </source>
</evidence>
<keyword evidence="3 7" id="KW-0133">Cell shape</keyword>
<keyword evidence="4 7" id="KW-0573">Peptidoglycan synthesis</keyword>
<evidence type="ECO:0000256" key="4">
    <source>
        <dbReference type="ARBA" id="ARBA00022984"/>
    </source>
</evidence>
<dbReference type="GO" id="GO:0009252">
    <property type="term" value="P:peptidoglycan biosynthetic process"/>
    <property type="evidence" value="ECO:0007669"/>
    <property type="project" value="UniProtKB-UniRule"/>
</dbReference>
<evidence type="ECO:0000313" key="9">
    <source>
        <dbReference type="Proteomes" id="UP000317839"/>
    </source>
</evidence>
<comment type="similarity">
    <text evidence="7">Belongs to the aspartate/glutamate racemases family.</text>
</comment>
<accession>A0A545TA36</accession>
<comment type="caution">
    <text evidence="8">The sequence shown here is derived from an EMBL/GenBank/DDBJ whole genome shotgun (WGS) entry which is preliminary data.</text>
</comment>
<name>A0A545TA36_9GAMM</name>
<comment type="pathway">
    <text evidence="7">Cell wall biogenesis; peptidoglycan biosynthesis.</text>
</comment>
<dbReference type="GO" id="GO:0008360">
    <property type="term" value="P:regulation of cell shape"/>
    <property type="evidence" value="ECO:0007669"/>
    <property type="project" value="UniProtKB-KW"/>
</dbReference>
<dbReference type="AlphaFoldDB" id="A0A545TA36"/>
<evidence type="ECO:0000256" key="6">
    <source>
        <dbReference type="ARBA" id="ARBA00023316"/>
    </source>
</evidence>
<dbReference type="InterPro" id="IPR001920">
    <property type="entry name" value="Asp/Glu_race"/>
</dbReference>
<feature type="binding site" evidence="7">
    <location>
        <begin position="62"/>
        <end position="63"/>
    </location>
    <ligand>
        <name>substrate</name>
    </ligand>
</feature>
<dbReference type="Pfam" id="PF01177">
    <property type="entry name" value="Asp_Glu_race"/>
    <property type="match status" value="1"/>
</dbReference>
<dbReference type="HAMAP" id="MF_00258">
    <property type="entry name" value="Glu_racemase"/>
    <property type="match status" value="1"/>
</dbReference>
<dbReference type="PROSITE" id="PS00923">
    <property type="entry name" value="ASP_GLU_RACEMASE_1"/>
    <property type="match status" value="1"/>
</dbReference>
<protein>
    <recommendedName>
        <fullName evidence="2 7">Glutamate racemase</fullName>
        <ecNumber evidence="2 7">5.1.1.3</ecNumber>
    </recommendedName>
</protein>
<dbReference type="InterPro" id="IPR015942">
    <property type="entry name" value="Asp/Glu/hydantoin_racemase"/>
</dbReference>
<gene>
    <name evidence="7 8" type="primary">murI</name>
    <name evidence="8" type="ORF">FLL45_14575</name>
</gene>
<proteinExistence type="inferred from homology"/>
<dbReference type="InterPro" id="IPR004391">
    <property type="entry name" value="Glu_race"/>
</dbReference>
<dbReference type="PANTHER" id="PTHR21198">
    <property type="entry name" value="GLUTAMATE RACEMASE"/>
    <property type="match status" value="1"/>
</dbReference>
<keyword evidence="9" id="KW-1185">Reference proteome</keyword>
<comment type="catalytic activity">
    <reaction evidence="1 7">
        <text>L-glutamate = D-glutamate</text>
        <dbReference type="Rhea" id="RHEA:12813"/>
        <dbReference type="ChEBI" id="CHEBI:29985"/>
        <dbReference type="ChEBI" id="CHEBI:29986"/>
        <dbReference type="EC" id="5.1.1.3"/>
    </reaction>
</comment>
<feature type="binding site" evidence="7">
    <location>
        <begin position="94"/>
        <end position="95"/>
    </location>
    <ligand>
        <name>substrate</name>
    </ligand>
</feature>
<dbReference type="EC" id="5.1.1.3" evidence="2 7"/>
<comment type="function">
    <text evidence="7">Provides the (R)-glutamate required for cell wall biosynthesis.</text>
</comment>
<evidence type="ECO:0000313" key="8">
    <source>
        <dbReference type="EMBL" id="TQV74079.1"/>
    </source>
</evidence>
<dbReference type="Proteomes" id="UP000317839">
    <property type="component" value="Unassembled WGS sequence"/>
</dbReference>
<feature type="binding site" evidence="7">
    <location>
        <begin position="203"/>
        <end position="204"/>
    </location>
    <ligand>
        <name>substrate</name>
    </ligand>
</feature>
<dbReference type="Gene3D" id="3.40.50.1860">
    <property type="match status" value="2"/>
</dbReference>
<evidence type="ECO:0000256" key="3">
    <source>
        <dbReference type="ARBA" id="ARBA00022960"/>
    </source>
</evidence>
<feature type="active site" description="Proton donor/acceptor" evidence="7">
    <location>
        <position position="93"/>
    </location>
</feature>
<organism evidence="8 9">
    <name type="scientific">Aliikangiella marina</name>
    <dbReference type="NCBI Taxonomy" id="1712262"/>
    <lineage>
        <taxon>Bacteria</taxon>
        <taxon>Pseudomonadati</taxon>
        <taxon>Pseudomonadota</taxon>
        <taxon>Gammaproteobacteria</taxon>
        <taxon>Oceanospirillales</taxon>
        <taxon>Pleioneaceae</taxon>
        <taxon>Aliikangiella</taxon>
    </lineage>
</organism>
<dbReference type="PANTHER" id="PTHR21198:SF3">
    <property type="entry name" value="GLUTAMATE RACEMASE"/>
    <property type="match status" value="1"/>
</dbReference>